<dbReference type="STRING" id="35752.SAMN05421541_109154"/>
<evidence type="ECO:0000313" key="3">
    <source>
        <dbReference type="Proteomes" id="UP000199645"/>
    </source>
</evidence>
<dbReference type="Proteomes" id="UP000199645">
    <property type="component" value="Unassembled WGS sequence"/>
</dbReference>
<gene>
    <name evidence="2" type="ORF">SAMN05421541_109154</name>
</gene>
<dbReference type="EMBL" id="FONV01000009">
    <property type="protein sequence ID" value="SFF35561.1"/>
    <property type="molecule type" value="Genomic_DNA"/>
</dbReference>
<accession>A0A1I2I4X7</accession>
<dbReference type="Pfam" id="PF20103">
    <property type="entry name" value="DUF6493"/>
    <property type="match status" value="1"/>
</dbReference>
<organism evidence="2 3">
    <name type="scientific">Actinoplanes philippinensis</name>
    <dbReference type="NCBI Taxonomy" id="35752"/>
    <lineage>
        <taxon>Bacteria</taxon>
        <taxon>Bacillati</taxon>
        <taxon>Actinomycetota</taxon>
        <taxon>Actinomycetes</taxon>
        <taxon>Micromonosporales</taxon>
        <taxon>Micromonosporaceae</taxon>
        <taxon>Actinoplanes</taxon>
    </lineage>
</organism>
<proteinExistence type="predicted"/>
<name>A0A1I2I4X7_9ACTN</name>
<evidence type="ECO:0000259" key="1">
    <source>
        <dbReference type="Pfam" id="PF20103"/>
    </source>
</evidence>
<sequence length="817" mass="86383">MKAGLYAAPMSRLTELLTVPDDDVVPLLCGLTDDERRSLSRDVDTIYATPRDISPTDHHRLKLSRIATRKRTDAPVEVLPRTDDEVRIAIARGPAHVHAIAAAAIREMATVSELGWSFAGVRALERHGAVTLPTDDDYVLATIGSYLESGTWPGGRFTPNTASSPRTSERLLAEPDLLDRIFWRLFDTDRDQAPSLAAADRGLVRPGLTWHDTVLDLITTGYADRAQVLDATLTALADATSPYRAGWFVRLHHDLAPTRDDTATRQPAYDLLLRSPIGPVVTIGLDALRTLGVTDAPSLPDAVLSPGKTNALKALKLGGPPLAETALEHPHPEVRAAAARMLGRSAPTPVMPVTTPAPTTPPPLTPITPITDHTELAEAFAILVENPADADLMERTLCAAARLGPDPTRLRTVAQRLKRRLTSYPRETDVLLVLGTVLYAAADHPAPAAPGHPPAPKTIHLTARATEIADALRTGTRFTPLAEPTHTGGWIDPAVLATRTATTHRPADAVAALLRTGPDPAAHGPDLATAVPGPFGAALRYALGGPPPATITATDAPLWIAAARARTPYGDEPTLTAHGLDTTGAGRAPALTPRLLTDGGIGFTAATPFLPTTDDDPLLPTVTLGAIEEHQDRYLATAWWPWLATTWPANRDVPAALALLQWPAGDTGRITGDGVLRPLLAARTALPPTARILIAAVLGSARLTDRTAAADAVIDLVPHRLPPADLGAAMAWLAPTTPLQRWASSLRTVAEAGRGPDVAAVLAALLPTLERTHTGLFALVELLADLTPPAPGGTLRQWLTGFTGTGRAARAAHATLT</sequence>
<protein>
    <recommendedName>
        <fullName evidence="1">DUF6493 domain-containing protein</fullName>
    </recommendedName>
</protein>
<feature type="domain" description="DUF6493" evidence="1">
    <location>
        <begin position="163"/>
        <end position="291"/>
    </location>
</feature>
<reference evidence="2 3" key="1">
    <citation type="submission" date="2016-10" db="EMBL/GenBank/DDBJ databases">
        <authorList>
            <person name="de Groot N.N."/>
        </authorList>
    </citation>
    <scope>NUCLEOTIDE SEQUENCE [LARGE SCALE GENOMIC DNA]</scope>
    <source>
        <strain evidence="2 3">DSM 43019</strain>
    </source>
</reference>
<keyword evidence="3" id="KW-1185">Reference proteome</keyword>
<dbReference type="AlphaFoldDB" id="A0A1I2I4X7"/>
<evidence type="ECO:0000313" key="2">
    <source>
        <dbReference type="EMBL" id="SFF35561.1"/>
    </source>
</evidence>
<dbReference type="InterPro" id="IPR045472">
    <property type="entry name" value="DUF6493"/>
</dbReference>